<sequence length="268" mass="30732">MAAKKSCNAVCFKDERKKEDPLLMEIQRQCEGTKNDHEVQKTSTRNPEKENLIICHSVEEGNQEATAAKKTCSAVCFEEERKKEDPLATEIQRQREGTKYDHEGQKTSKRNLEKENPIARHSVEEGNQEATAAKKTCSAVCFEEERKKEDPLATEIQRQREGTKYDHEGQKTSKRNLEKENPIARHSVEEGTKYDHEGQKTSKRNLEKENPIVRHSVEEGEENKRTKLFSPFPCTRETEPKPKEVPKYESESTKGAESKEKISSATPE</sequence>
<name>A0A836CPA4_SHEEP</name>
<evidence type="ECO:0000313" key="3">
    <source>
        <dbReference type="Proteomes" id="UP000664991"/>
    </source>
</evidence>
<dbReference type="Proteomes" id="UP000664991">
    <property type="component" value="Unassembled WGS sequence"/>
</dbReference>
<accession>A0A836CPA4</accession>
<dbReference type="AlphaFoldDB" id="A0A836CPA4"/>
<feature type="compositionally biased region" description="Basic and acidic residues" evidence="1">
    <location>
        <begin position="82"/>
        <end position="124"/>
    </location>
</feature>
<evidence type="ECO:0000256" key="1">
    <source>
        <dbReference type="SAM" id="MobiDB-lite"/>
    </source>
</evidence>
<feature type="region of interest" description="Disordered" evidence="1">
    <location>
        <begin position="82"/>
        <end position="132"/>
    </location>
</feature>
<dbReference type="EMBL" id="JAEMGP010000027">
    <property type="protein sequence ID" value="KAG5193885.1"/>
    <property type="molecule type" value="Genomic_DNA"/>
</dbReference>
<feature type="compositionally biased region" description="Basic and acidic residues" evidence="1">
    <location>
        <begin position="236"/>
        <end position="262"/>
    </location>
</feature>
<feature type="compositionally biased region" description="Basic and acidic residues" evidence="1">
    <location>
        <begin position="144"/>
        <end position="225"/>
    </location>
</feature>
<proteinExistence type="predicted"/>
<protein>
    <submittedName>
        <fullName evidence="2">Uncharacterized protein</fullName>
    </submittedName>
</protein>
<comment type="caution">
    <text evidence="2">The sequence shown here is derived from an EMBL/GenBank/DDBJ whole genome shotgun (WGS) entry which is preliminary data.</text>
</comment>
<feature type="region of interest" description="Disordered" evidence="1">
    <location>
        <begin position="144"/>
        <end position="268"/>
    </location>
</feature>
<reference evidence="2 3" key="1">
    <citation type="submission" date="2020-12" db="EMBL/GenBank/DDBJ databases">
        <title>De novo assembly of Tibetan sheep genome.</title>
        <authorList>
            <person name="Li X."/>
        </authorList>
    </citation>
    <scope>NUCLEOTIDE SEQUENCE [LARGE SCALE GENOMIC DNA]</scope>
    <source>
        <tissue evidence="2">Heart</tissue>
    </source>
</reference>
<evidence type="ECO:0000313" key="2">
    <source>
        <dbReference type="EMBL" id="KAG5193885.1"/>
    </source>
</evidence>
<gene>
    <name evidence="2" type="ORF">JEQ12_020246</name>
</gene>
<organism evidence="2 3">
    <name type="scientific">Ovis aries</name>
    <name type="common">Sheep</name>
    <dbReference type="NCBI Taxonomy" id="9940"/>
    <lineage>
        <taxon>Eukaryota</taxon>
        <taxon>Metazoa</taxon>
        <taxon>Chordata</taxon>
        <taxon>Craniata</taxon>
        <taxon>Vertebrata</taxon>
        <taxon>Euteleostomi</taxon>
        <taxon>Mammalia</taxon>
        <taxon>Eutheria</taxon>
        <taxon>Laurasiatheria</taxon>
        <taxon>Artiodactyla</taxon>
        <taxon>Ruminantia</taxon>
        <taxon>Pecora</taxon>
        <taxon>Bovidae</taxon>
        <taxon>Caprinae</taxon>
        <taxon>Ovis</taxon>
    </lineage>
</organism>